<evidence type="ECO:0000313" key="6">
    <source>
        <dbReference type="RefSeq" id="XP_022248957.1"/>
    </source>
</evidence>
<dbReference type="RefSeq" id="XP_022248954.1">
    <property type="nucleotide sequence ID" value="XM_022393246.1"/>
</dbReference>
<accession>A0ABM1SZ98</accession>
<reference evidence="3 4" key="1">
    <citation type="submission" date="2025-05" db="UniProtKB">
        <authorList>
            <consortium name="RefSeq"/>
        </authorList>
    </citation>
    <scope>IDENTIFICATION</scope>
    <source>
        <tissue evidence="3 4">Muscle</tissue>
    </source>
</reference>
<evidence type="ECO:0000313" key="2">
    <source>
        <dbReference type="Proteomes" id="UP000694941"/>
    </source>
</evidence>
<keyword evidence="2" id="KW-1185">Reference proteome</keyword>
<sequence length="397" mass="45430">MAVNKKKPSMSKNRSTNCVSLNFIRKHDSATSSGMELNKDFIEPLERELTQLKLLEKPFESGEVNTSVCWLIQKLKEHHRQREESNNTLTELQSSYDELLLKYAEARNIIDQLKLNRTLVSSENEKLCTSQVCVADLSTQNECSNLSKSGHFVSTDKVFVSCPDLHALKNGFDKNSDLELYSQCFNFNLSNNELYRHDENKLLTLNKSESSHLVNGDKWDLLFGNKVGSKYSSDELFEEERYNQHVSETDDETVNSKVMENDHIHQLSLIQDLKDLIQSLETSPSSPTKENFLEPQYVKDETVECTRSDVQETSLENHHSKSTYSGETQWNNAQIKQKKKVCSCTCVNDRQDSLMHAKINLKKTLLLALRISTELEKQSSELLGAITNVIGMRPEKH</sequence>
<feature type="coiled-coil region" evidence="1">
    <location>
        <begin position="75"/>
        <end position="116"/>
    </location>
</feature>
<dbReference type="Proteomes" id="UP000694941">
    <property type="component" value="Unplaced"/>
</dbReference>
<organism evidence="2 3">
    <name type="scientific">Limulus polyphemus</name>
    <name type="common">Atlantic horseshoe crab</name>
    <dbReference type="NCBI Taxonomy" id="6850"/>
    <lineage>
        <taxon>Eukaryota</taxon>
        <taxon>Metazoa</taxon>
        <taxon>Ecdysozoa</taxon>
        <taxon>Arthropoda</taxon>
        <taxon>Chelicerata</taxon>
        <taxon>Merostomata</taxon>
        <taxon>Xiphosura</taxon>
        <taxon>Limulidae</taxon>
        <taxon>Limulus</taxon>
    </lineage>
</organism>
<evidence type="ECO:0000313" key="5">
    <source>
        <dbReference type="RefSeq" id="XP_022248956.1"/>
    </source>
</evidence>
<evidence type="ECO:0000256" key="1">
    <source>
        <dbReference type="SAM" id="Coils"/>
    </source>
</evidence>
<proteinExistence type="predicted"/>
<dbReference type="RefSeq" id="XP_022248956.1">
    <property type="nucleotide sequence ID" value="XM_022393248.1"/>
</dbReference>
<keyword evidence="1" id="KW-0175">Coiled coil</keyword>
<gene>
    <name evidence="3 4 5 6" type="primary">LOC106465366</name>
</gene>
<protein>
    <submittedName>
        <fullName evidence="3 4">Uncharacterized protein LOC106465366</fullName>
    </submittedName>
</protein>
<evidence type="ECO:0000313" key="3">
    <source>
        <dbReference type="RefSeq" id="XP_022248954.1"/>
    </source>
</evidence>
<name>A0ABM1SZ98_LIMPO</name>
<evidence type="ECO:0000313" key="4">
    <source>
        <dbReference type="RefSeq" id="XP_022248955.1"/>
    </source>
</evidence>
<dbReference type="RefSeq" id="XP_022248957.1">
    <property type="nucleotide sequence ID" value="XM_022393249.1"/>
</dbReference>
<dbReference type="GeneID" id="106465366"/>
<dbReference type="RefSeq" id="XP_022248955.1">
    <property type="nucleotide sequence ID" value="XM_022393247.1"/>
</dbReference>